<feature type="domain" description="Butirosin biosynthesis protein H N-terminal" evidence="1">
    <location>
        <begin position="15"/>
        <end position="149"/>
    </location>
</feature>
<dbReference type="PATRIC" id="fig|280871.6.peg.1411"/>
<dbReference type="OrthoDB" id="4075615at2"/>
<evidence type="ECO:0000313" key="3">
    <source>
        <dbReference type="EMBL" id="KIU17636.1"/>
    </source>
</evidence>
<accession>A0A0D1LNT1</accession>
<name>A0A0D1LNT1_9MYCO</name>
<dbReference type="EMBL" id="JXST01000007">
    <property type="protein sequence ID" value="KIU17636.1"/>
    <property type="molecule type" value="Genomic_DNA"/>
</dbReference>
<dbReference type="Gene3D" id="3.90.70.10">
    <property type="entry name" value="Cysteine proteinases"/>
    <property type="match status" value="1"/>
</dbReference>
<dbReference type="RefSeq" id="WP_043985049.1">
    <property type="nucleotide sequence ID" value="NZ_JXST01000007.1"/>
</dbReference>
<feature type="domain" description="DUF4872" evidence="2">
    <location>
        <begin position="160"/>
        <end position="344"/>
    </location>
</feature>
<protein>
    <submittedName>
        <fullName evidence="3">PRTRC system protein E</fullName>
    </submittedName>
</protein>
<dbReference type="AlphaFoldDB" id="A0A0D1LNT1"/>
<proteinExistence type="predicted"/>
<dbReference type="InterPro" id="IPR026935">
    <property type="entry name" value="BtrH_N"/>
</dbReference>
<dbReference type="Pfam" id="PF14399">
    <property type="entry name" value="BtrH_N"/>
    <property type="match status" value="1"/>
</dbReference>
<dbReference type="Pfam" id="PF16169">
    <property type="entry name" value="DUF4872"/>
    <property type="match status" value="1"/>
</dbReference>
<dbReference type="InterPro" id="IPR032369">
    <property type="entry name" value="DUF4872"/>
</dbReference>
<sequence length="366" mass="39179">MARIEIPYLHRRGGHCGSGALRDLTEWAQLGWGTETLSEGLVFTLGGALDFSYVRSTQLFPQIYLVGRGSDLEKDYLSRVGANCVVRSTDDADVGWSFVTDEVDKGRPVMVWADIGELPYLRVRLHMSRHDIVITGYDDEQGVAYVVDNDRETTQTVAYDDLRRARSSVGFPTPTRHTTYHVDWPERVPDLGPIAATALAASAAFMRGGAVGAPLLRIEAAEVEASGLKGVQEFADDVRHWPTVFDDDALTAALFGLGAFIEKAGTGGGLFRMLQAQGCQNIADLLGDAAAAEAAAAARHASQAWSELAAAATDAGTSLRSRSLAAAKIAATIPDSETRLVEALETASRSVGTVDTGLEAYLKGYL</sequence>
<reference evidence="3 4" key="1">
    <citation type="submission" date="2015-01" db="EMBL/GenBank/DDBJ databases">
        <title>Genome sequence of Mycobacterium llatzerense and Mycobacterium immunogenum recovered from brain abscess.</title>
        <authorList>
            <person name="Greninger A.L."/>
            <person name="Langelier C."/>
            <person name="Cunningham G."/>
            <person name="Chiu C.Y."/>
            <person name="Miller S."/>
        </authorList>
    </citation>
    <scope>NUCLEOTIDE SEQUENCE [LARGE SCALE GENOMIC DNA]</scope>
    <source>
        <strain evidence="3 4">CLUC14</strain>
    </source>
</reference>
<evidence type="ECO:0000259" key="2">
    <source>
        <dbReference type="Pfam" id="PF16169"/>
    </source>
</evidence>
<dbReference type="STRING" id="280871.TL10_06830"/>
<keyword evidence="4" id="KW-1185">Reference proteome</keyword>
<evidence type="ECO:0000313" key="4">
    <source>
        <dbReference type="Proteomes" id="UP000032221"/>
    </source>
</evidence>
<gene>
    <name evidence="3" type="ORF">TL10_06830</name>
</gene>
<evidence type="ECO:0000259" key="1">
    <source>
        <dbReference type="Pfam" id="PF14399"/>
    </source>
</evidence>
<organism evidence="3 4">
    <name type="scientific">Mycolicibacterium llatzerense</name>
    <dbReference type="NCBI Taxonomy" id="280871"/>
    <lineage>
        <taxon>Bacteria</taxon>
        <taxon>Bacillati</taxon>
        <taxon>Actinomycetota</taxon>
        <taxon>Actinomycetes</taxon>
        <taxon>Mycobacteriales</taxon>
        <taxon>Mycobacteriaceae</taxon>
        <taxon>Mycolicibacterium</taxon>
    </lineage>
</organism>
<dbReference type="Proteomes" id="UP000032221">
    <property type="component" value="Unassembled WGS sequence"/>
</dbReference>
<comment type="caution">
    <text evidence="3">The sequence shown here is derived from an EMBL/GenBank/DDBJ whole genome shotgun (WGS) entry which is preliminary data.</text>
</comment>